<keyword evidence="2" id="KW-0614">Plasmid</keyword>
<dbReference type="KEGG" id="swi:Swit_4939"/>
<accession>A0A9J9HGS4</accession>
<dbReference type="EMBL" id="CP000701">
    <property type="protein sequence ID" value="ABQ71558.1"/>
    <property type="molecule type" value="Genomic_DNA"/>
</dbReference>
<geneLocation type="plasmid" evidence="2 3">
    <name>pSWIT02</name>
</geneLocation>
<keyword evidence="3" id="KW-1185">Reference proteome</keyword>
<evidence type="ECO:0000313" key="2">
    <source>
        <dbReference type="EMBL" id="ABQ71558.1"/>
    </source>
</evidence>
<reference evidence="2 3" key="1">
    <citation type="journal article" date="2010" name="J. Bacteriol.">
        <title>Genome sequence of the dioxin-mineralizing bacterium Sphingomonas wittichii RW1.</title>
        <authorList>
            <person name="Miller T.R."/>
            <person name="Delcher A.L."/>
            <person name="Salzberg S.L."/>
            <person name="Saunders E."/>
            <person name="Detter J.C."/>
            <person name="Halden R.U."/>
        </authorList>
    </citation>
    <scope>NUCLEOTIDE SEQUENCE [LARGE SCALE GENOMIC DNA]</scope>
    <source>
        <strain evidence="3">DSM 6014 / CCUG 31198 / JCM 15750 / NBRC 105917 / EY 4224 / RW1</strain>
    </source>
</reference>
<evidence type="ECO:0000313" key="3">
    <source>
        <dbReference type="Proteomes" id="UP000001989"/>
    </source>
</evidence>
<dbReference type="AlphaFoldDB" id="A0A9J9HGS4"/>
<evidence type="ECO:0000259" key="1">
    <source>
        <dbReference type="Pfam" id="PF24720"/>
    </source>
</evidence>
<dbReference type="Proteomes" id="UP000001989">
    <property type="component" value="Plasmid pSWIT02"/>
</dbReference>
<dbReference type="Pfam" id="PF24720">
    <property type="entry name" value="DUF7673"/>
    <property type="match status" value="1"/>
</dbReference>
<organism evidence="2 3">
    <name type="scientific">Rhizorhabdus wittichii (strain DSM 6014 / CCUG 31198 / JCM 15750 / NBRC 105917 / EY 4224 / RW1)</name>
    <name type="common">Sphingomonas wittichii</name>
    <dbReference type="NCBI Taxonomy" id="392499"/>
    <lineage>
        <taxon>Bacteria</taxon>
        <taxon>Pseudomonadati</taxon>
        <taxon>Pseudomonadota</taxon>
        <taxon>Alphaproteobacteria</taxon>
        <taxon>Sphingomonadales</taxon>
        <taxon>Sphingomonadaceae</taxon>
        <taxon>Rhizorhabdus</taxon>
    </lineage>
</organism>
<dbReference type="InterPro" id="IPR056090">
    <property type="entry name" value="DUF7673"/>
</dbReference>
<name>A0A9J9HGS4_RHIWR</name>
<proteinExistence type="predicted"/>
<feature type="domain" description="DUF7673" evidence="1">
    <location>
        <begin position="8"/>
        <end position="92"/>
    </location>
</feature>
<sequence length="99" mass="10997">MTQPPVFEALERLFKLAESYSGQSRRAANFLLAWWNATDNGGFDLADLFGVDHAVAADMGLVFLYLGGHHGAIYPDQLGYDDRIIALVERWRLAAPAED</sequence>
<gene>
    <name evidence="2" type="ordered locus">Swit_4939</name>
</gene>
<protein>
    <recommendedName>
        <fullName evidence="1">DUF7673 domain-containing protein</fullName>
    </recommendedName>
</protein>
<dbReference type="OrthoDB" id="7276762at2"/>